<dbReference type="PANTHER" id="PTHR21539:SF0">
    <property type="entry name" value="SAGA-ASSOCIATED FACTOR 29"/>
    <property type="match status" value="1"/>
</dbReference>
<organism evidence="7">
    <name type="scientific">Octactis speculum</name>
    <dbReference type="NCBI Taxonomy" id="3111310"/>
    <lineage>
        <taxon>Eukaryota</taxon>
        <taxon>Sar</taxon>
        <taxon>Stramenopiles</taxon>
        <taxon>Ochrophyta</taxon>
        <taxon>Dictyochophyceae</taxon>
        <taxon>Dictyochales</taxon>
        <taxon>Dictyochaceae</taxon>
        <taxon>Octactis</taxon>
    </lineage>
</organism>
<dbReference type="Gene3D" id="2.30.30.140">
    <property type="match status" value="2"/>
</dbReference>
<comment type="subcellular location">
    <subcellularLocation>
        <location evidence="1">Nucleus</location>
    </subcellularLocation>
</comment>
<dbReference type="GO" id="GO:0005634">
    <property type="term" value="C:nucleus"/>
    <property type="evidence" value="ECO:0007669"/>
    <property type="project" value="UniProtKB-SubCell"/>
</dbReference>
<dbReference type="InterPro" id="IPR010750">
    <property type="entry name" value="SGF29_tudor-like_dom"/>
</dbReference>
<evidence type="ECO:0000256" key="4">
    <source>
        <dbReference type="ARBA" id="ARBA00023242"/>
    </source>
</evidence>
<dbReference type="GO" id="GO:0000124">
    <property type="term" value="C:SAGA complex"/>
    <property type="evidence" value="ECO:0007669"/>
    <property type="project" value="InterPro"/>
</dbReference>
<dbReference type="AlphaFoldDB" id="A0A7S2D9R3"/>
<dbReference type="InterPro" id="IPR025718">
    <property type="entry name" value="SAP30_Sin3-bd"/>
</dbReference>
<protein>
    <recommendedName>
        <fullName evidence="6">SGF29 C-terminal domain-containing protein</fullName>
    </recommendedName>
</protein>
<sequence length="375" mass="42705">MNGDDKQRIPSHYRAEKDSADVDGILRRGAYPRGLTVDFRKLDEVTLQNYIGFYNIQVHTNVTQSELAVAVARHFEMECKSMDEENTIKRFLSDGDGAGVESITFQAMNTYPPPAKRTRKPFAKGKSTDLYGPARPGEQVGAKVSKSDENGSWILATVKKYYPSEDLFEVQDEDDDSKLTKLPPSELMRLDDSVEHMSKGQAVLAVFPDTTSFYRARISKPVKRSSTNYRTSPDIYVQFEDDEDETGRTPHRRVIARYVILDQDQTGGDDSSVNDLEGNEWGEGDTKTVTYSDMIRQALTKLPSQQGNIKDICSMIEEDYSDVLNWKIESDMRKTPVWKSSIRKILVQSQNTNTSRFCTLDENKNIFTLRHENFQ</sequence>
<keyword evidence="4" id="KW-0539">Nucleus</keyword>
<dbReference type="CDD" id="cd20394">
    <property type="entry name" value="Tudor_SGF29_rpt2"/>
    <property type="match status" value="1"/>
</dbReference>
<dbReference type="PANTHER" id="PTHR21539">
    <property type="entry name" value="SAGA-ASSOCIATED FACTOR 29"/>
    <property type="match status" value="1"/>
</dbReference>
<dbReference type="InterPro" id="IPR036388">
    <property type="entry name" value="WH-like_DNA-bd_sf"/>
</dbReference>
<gene>
    <name evidence="7" type="ORF">DSPE1174_LOCUS20464</name>
</gene>
<dbReference type="InterPro" id="IPR047288">
    <property type="entry name" value="Tudor_SGF29_rpt1"/>
</dbReference>
<dbReference type="InterPro" id="IPR047287">
    <property type="entry name" value="Tudor_SGF29_rpt2"/>
</dbReference>
<dbReference type="Pfam" id="PF13867">
    <property type="entry name" value="SAP30_Sin3_bdg"/>
    <property type="match status" value="1"/>
</dbReference>
<evidence type="ECO:0000256" key="5">
    <source>
        <dbReference type="SAM" id="MobiDB-lite"/>
    </source>
</evidence>
<evidence type="ECO:0000259" key="6">
    <source>
        <dbReference type="PROSITE" id="PS51518"/>
    </source>
</evidence>
<dbReference type="InterPro" id="IPR038291">
    <property type="entry name" value="SAP30_C_sf"/>
</dbReference>
<evidence type="ECO:0000256" key="3">
    <source>
        <dbReference type="ARBA" id="ARBA00023163"/>
    </source>
</evidence>
<dbReference type="PROSITE" id="PS51518">
    <property type="entry name" value="SGF29_C"/>
    <property type="match status" value="1"/>
</dbReference>
<evidence type="ECO:0000313" key="7">
    <source>
        <dbReference type="EMBL" id="CAD9448523.1"/>
    </source>
</evidence>
<evidence type="ECO:0000256" key="2">
    <source>
        <dbReference type="ARBA" id="ARBA00023015"/>
    </source>
</evidence>
<name>A0A7S2D9R3_9STRA</name>
<feature type="region of interest" description="Disordered" evidence="5">
    <location>
        <begin position="110"/>
        <end position="145"/>
    </location>
</feature>
<dbReference type="EMBL" id="HBGS01039780">
    <property type="protein sequence ID" value="CAD9448523.1"/>
    <property type="molecule type" value="Transcribed_RNA"/>
</dbReference>
<keyword evidence="2" id="KW-0805">Transcription regulation</keyword>
<dbReference type="Gene3D" id="1.10.10.10">
    <property type="entry name" value="Winged helix-like DNA-binding domain superfamily/Winged helix DNA-binding domain"/>
    <property type="match status" value="1"/>
</dbReference>
<evidence type="ECO:0000256" key="1">
    <source>
        <dbReference type="ARBA" id="ARBA00004123"/>
    </source>
</evidence>
<dbReference type="Pfam" id="PF07039">
    <property type="entry name" value="SGF29_Tudor"/>
    <property type="match status" value="1"/>
</dbReference>
<dbReference type="Gene3D" id="6.10.160.20">
    <property type="match status" value="1"/>
</dbReference>
<dbReference type="CDD" id="cd20393">
    <property type="entry name" value="Tudor_SGF29_rpt1"/>
    <property type="match status" value="1"/>
</dbReference>
<dbReference type="InterPro" id="IPR037802">
    <property type="entry name" value="SGF29"/>
</dbReference>
<feature type="domain" description="SGF29 C-terminal" evidence="6">
    <location>
        <begin position="130"/>
        <end position="268"/>
    </location>
</feature>
<proteinExistence type="predicted"/>
<reference evidence="7" key="1">
    <citation type="submission" date="2021-01" db="EMBL/GenBank/DDBJ databases">
        <authorList>
            <person name="Corre E."/>
            <person name="Pelletier E."/>
            <person name="Niang G."/>
            <person name="Scheremetjew M."/>
            <person name="Finn R."/>
            <person name="Kale V."/>
            <person name="Holt S."/>
            <person name="Cochrane G."/>
            <person name="Meng A."/>
            <person name="Brown T."/>
            <person name="Cohen L."/>
        </authorList>
    </citation>
    <scope>NUCLEOTIDE SEQUENCE</scope>
    <source>
        <strain evidence="7">CCMP1381</strain>
    </source>
</reference>
<keyword evidence="3" id="KW-0804">Transcription</keyword>
<accession>A0A7S2D9R3</accession>